<gene>
    <name evidence="1" type="ORF">ACFOU2_16910</name>
</gene>
<dbReference type="EMBL" id="JBHRZT010000068">
    <property type="protein sequence ID" value="MFC3885055.1"/>
    <property type="molecule type" value="Genomic_DNA"/>
</dbReference>
<proteinExistence type="predicted"/>
<keyword evidence="2" id="KW-1185">Reference proteome</keyword>
<sequence length="114" mass="13577">MNKNQLFLEELKYVVENGFILNEYLVEQLQKKLGRSSSLIIEIYQIFVENRHILPFIDDIETIVYDYIICREMTRAKTFYGATMFAADMFETTQTYIKCKVDQYRQSSYLKISA</sequence>
<evidence type="ECO:0000313" key="2">
    <source>
        <dbReference type="Proteomes" id="UP001595752"/>
    </source>
</evidence>
<accession>A0ABV8B576</accession>
<evidence type="ECO:0000313" key="1">
    <source>
        <dbReference type="EMBL" id="MFC3885055.1"/>
    </source>
</evidence>
<dbReference type="Proteomes" id="UP001595752">
    <property type="component" value="Unassembled WGS sequence"/>
</dbReference>
<comment type="caution">
    <text evidence="1">The sequence shown here is derived from an EMBL/GenBank/DDBJ whole genome shotgun (WGS) entry which is preliminary data.</text>
</comment>
<dbReference type="RefSeq" id="WP_377917106.1">
    <property type="nucleotide sequence ID" value="NZ_JBHRZT010000068.1"/>
</dbReference>
<name>A0ABV8B576_9BACI</name>
<reference evidence="2" key="1">
    <citation type="journal article" date="2019" name="Int. J. Syst. Evol. Microbiol.">
        <title>The Global Catalogue of Microorganisms (GCM) 10K type strain sequencing project: providing services to taxonomists for standard genome sequencing and annotation.</title>
        <authorList>
            <consortium name="The Broad Institute Genomics Platform"/>
            <consortium name="The Broad Institute Genome Sequencing Center for Infectious Disease"/>
            <person name="Wu L."/>
            <person name="Ma J."/>
        </authorList>
    </citation>
    <scope>NUCLEOTIDE SEQUENCE [LARGE SCALE GENOMIC DNA]</scope>
    <source>
        <strain evidence="2">CCUG 61889</strain>
    </source>
</reference>
<organism evidence="1 2">
    <name type="scientific">Bacillus songklensis</name>
    <dbReference type="NCBI Taxonomy" id="1069116"/>
    <lineage>
        <taxon>Bacteria</taxon>
        <taxon>Bacillati</taxon>
        <taxon>Bacillota</taxon>
        <taxon>Bacilli</taxon>
        <taxon>Bacillales</taxon>
        <taxon>Bacillaceae</taxon>
        <taxon>Bacillus</taxon>
    </lineage>
</organism>
<protein>
    <submittedName>
        <fullName evidence="1">Uncharacterized protein</fullName>
    </submittedName>
</protein>